<evidence type="ECO:0000256" key="1">
    <source>
        <dbReference type="ARBA" id="ARBA00004173"/>
    </source>
</evidence>
<dbReference type="NCBIfam" id="TIGR00756">
    <property type="entry name" value="PPR"/>
    <property type="match status" value="2"/>
</dbReference>
<dbReference type="Pfam" id="PF13041">
    <property type="entry name" value="PPR_2"/>
    <property type="match status" value="1"/>
</dbReference>
<evidence type="ECO:0000256" key="4">
    <source>
        <dbReference type="ARBA" id="ARBA00022946"/>
    </source>
</evidence>
<evidence type="ECO:0000313" key="8">
    <source>
        <dbReference type="EMBL" id="SPT19293.1"/>
    </source>
</evidence>
<dbReference type="SMART" id="SM00028">
    <property type="entry name" value="TPR"/>
    <property type="match status" value="2"/>
</dbReference>
<evidence type="ECO:0000256" key="2">
    <source>
        <dbReference type="ARBA" id="ARBA00007626"/>
    </source>
</evidence>
<gene>
    <name evidence="8" type="ORF">CAMPLR22A2D_LOCUS3908</name>
</gene>
<dbReference type="Pfam" id="PF13181">
    <property type="entry name" value="TPR_8"/>
    <property type="match status" value="1"/>
</dbReference>
<dbReference type="InterPro" id="IPR011990">
    <property type="entry name" value="TPR-like_helical_dom_sf"/>
</dbReference>
<dbReference type="Pfam" id="PF01535">
    <property type="entry name" value="PPR"/>
    <property type="match status" value="2"/>
</dbReference>
<dbReference type="PANTHER" id="PTHR45717:SF3">
    <property type="entry name" value="OS04G0544400 PROTEIN"/>
    <property type="match status" value="1"/>
</dbReference>
<feature type="repeat" description="PPR" evidence="6">
    <location>
        <begin position="433"/>
        <end position="467"/>
    </location>
</feature>
<evidence type="ECO:0000313" key="9">
    <source>
        <dbReference type="Proteomes" id="UP000280104"/>
    </source>
</evidence>
<protein>
    <submittedName>
        <fullName evidence="8">Uncharacterized protein</fullName>
    </submittedName>
</protein>
<reference evidence="8 9" key="1">
    <citation type="submission" date="2018-05" db="EMBL/GenBank/DDBJ databases">
        <authorList>
            <person name="Thind KAUR A."/>
        </authorList>
    </citation>
    <scope>NUCLEOTIDE SEQUENCE [LARGE SCALE GENOMIC DNA]</scope>
</reference>
<dbReference type="Proteomes" id="UP000280104">
    <property type="component" value="Chromosome II"/>
</dbReference>
<sequence>MRRAVGPGSSDPRARISKREPEPHSAPSYPLSPLALPTRTQSSTAGAAMLLHHLLPPSSRAPSRPSPRRPSVGVAAAFTVRCASSSAQSLPASSSSLAGQQVANVHSYGTVDFERRPALRWSSLYRRVAMGHGGRPVGRTLADWDEGERRLDKWELCRIARELRKFRRFNLALEVYDWMTDRRDRFSLSSSDMAIQLDLIAKVRGVPDAEEYFEKLPDPLKDKRTYGSLLNVYAQARMKEKTEYTFEQMRKKAFATDTLPFNVLMNFYVDVAEPEKVSTVTDEMKQRNIAFDVCTYNIWIKCCAAMKDADAMERVFNQMIADESVVANWTTYTTLASMHIKLENFEKAEECLKEAEKRATGRDKKCFHFLITLYSHLQKKEEVYRIWNWYKATFKTIHNLGYQEVLSALVRLGDIEGAELLYEEWASKSSSFDPKTMNILLAWYSREGFVVKAEQTLNRFVEKGGNPKPNTWEILATAYLKDNQFAESLSCLEKATAVKSASKWRPRPTNVESLLAYFKEKNDTESVDRLMSLLRSRGCAENEEYKSLFDTYALAVAGT</sequence>
<feature type="compositionally biased region" description="Low complexity" evidence="7">
    <location>
        <begin position="25"/>
        <end position="37"/>
    </location>
</feature>
<evidence type="ECO:0000256" key="6">
    <source>
        <dbReference type="PROSITE-ProRule" id="PRU00708"/>
    </source>
</evidence>
<dbReference type="SUPFAM" id="SSF48452">
    <property type="entry name" value="TPR-like"/>
    <property type="match status" value="1"/>
</dbReference>
<comment type="subcellular location">
    <subcellularLocation>
        <location evidence="1">Mitochondrion</location>
    </subcellularLocation>
</comment>
<keyword evidence="4" id="KW-0809">Transit peptide</keyword>
<dbReference type="PROSITE" id="PS51375">
    <property type="entry name" value="PPR"/>
    <property type="match status" value="2"/>
</dbReference>
<feature type="region of interest" description="Disordered" evidence="7">
    <location>
        <begin position="1"/>
        <end position="42"/>
    </location>
</feature>
<dbReference type="Gene3D" id="1.25.40.10">
    <property type="entry name" value="Tetratricopeptide repeat domain"/>
    <property type="match status" value="2"/>
</dbReference>
<feature type="repeat" description="PPR" evidence="6">
    <location>
        <begin position="222"/>
        <end position="256"/>
    </location>
</feature>
<dbReference type="FunFam" id="1.25.40.10:FF:000760">
    <property type="entry name" value="Pentatricopeptide repeat-containing protein At5g27460"/>
    <property type="match status" value="1"/>
</dbReference>
<feature type="compositionally biased region" description="Basic and acidic residues" evidence="7">
    <location>
        <begin position="12"/>
        <end position="23"/>
    </location>
</feature>
<dbReference type="InterPro" id="IPR019734">
    <property type="entry name" value="TPR_rpt"/>
</dbReference>
<accession>A0A7H4LL05</accession>
<dbReference type="EMBL" id="LS480641">
    <property type="protein sequence ID" value="SPT19293.1"/>
    <property type="molecule type" value="Genomic_DNA"/>
</dbReference>
<dbReference type="GO" id="GO:0005739">
    <property type="term" value="C:mitochondrion"/>
    <property type="evidence" value="ECO:0007669"/>
    <property type="project" value="UniProtKB-SubCell"/>
</dbReference>
<dbReference type="FunFam" id="1.25.40.10:FF:000385">
    <property type="entry name" value="Pentatricopeptide repeat-containing protein mitochondrial"/>
    <property type="match status" value="1"/>
</dbReference>
<dbReference type="PANTHER" id="PTHR45717">
    <property type="entry name" value="OS12G0527900 PROTEIN"/>
    <property type="match status" value="1"/>
</dbReference>
<keyword evidence="3" id="KW-0677">Repeat</keyword>
<dbReference type="InterPro" id="IPR002885">
    <property type="entry name" value="PPR_rpt"/>
</dbReference>
<organism evidence="8 9">
    <name type="scientific">Triticum aestivum</name>
    <name type="common">Wheat</name>
    <dbReference type="NCBI Taxonomy" id="4565"/>
    <lineage>
        <taxon>Eukaryota</taxon>
        <taxon>Viridiplantae</taxon>
        <taxon>Streptophyta</taxon>
        <taxon>Embryophyta</taxon>
        <taxon>Tracheophyta</taxon>
        <taxon>Spermatophyta</taxon>
        <taxon>Magnoliopsida</taxon>
        <taxon>Liliopsida</taxon>
        <taxon>Poales</taxon>
        <taxon>Poaceae</taxon>
        <taxon>BOP clade</taxon>
        <taxon>Pooideae</taxon>
        <taxon>Triticodae</taxon>
        <taxon>Triticeae</taxon>
        <taxon>Triticinae</taxon>
        <taxon>Triticum</taxon>
    </lineage>
</organism>
<evidence type="ECO:0000256" key="3">
    <source>
        <dbReference type="ARBA" id="ARBA00022737"/>
    </source>
</evidence>
<evidence type="ECO:0000256" key="5">
    <source>
        <dbReference type="ARBA" id="ARBA00023128"/>
    </source>
</evidence>
<proteinExistence type="inferred from homology"/>
<evidence type="ECO:0000256" key="7">
    <source>
        <dbReference type="SAM" id="MobiDB-lite"/>
    </source>
</evidence>
<keyword evidence="5" id="KW-0496">Mitochondrion</keyword>
<comment type="similarity">
    <text evidence="2">Belongs to the PPR family. P subfamily.</text>
</comment>
<dbReference type="AlphaFoldDB" id="A0A7H4LL05"/>
<dbReference type="GO" id="GO:0003729">
    <property type="term" value="F:mRNA binding"/>
    <property type="evidence" value="ECO:0007669"/>
    <property type="project" value="UniProtKB-ARBA"/>
</dbReference>
<name>A0A7H4LL05_WHEAT</name>